<dbReference type="Gene3D" id="3.40.720.10">
    <property type="entry name" value="Alkaline Phosphatase, subunit A"/>
    <property type="match status" value="1"/>
</dbReference>
<feature type="domain" description="Sulfatase N-terminal" evidence="3">
    <location>
        <begin position="7"/>
        <end position="346"/>
    </location>
</feature>
<reference evidence="5" key="1">
    <citation type="submission" date="2021-03" db="EMBL/GenBank/DDBJ databases">
        <title>Antimicrobial resistance genes in bacteria isolated from Japanese honey, and their potential for conferring macrolide and lincosamide resistance in the American foulbrood pathogen Paenibacillus larvae.</title>
        <authorList>
            <person name="Okamoto M."/>
            <person name="Kumagai M."/>
            <person name="Kanamori H."/>
            <person name="Takamatsu D."/>
        </authorList>
    </citation>
    <scope>NUCLEOTIDE SEQUENCE</scope>
    <source>
        <strain evidence="5">J40TS1</strain>
    </source>
</reference>
<evidence type="ECO:0000259" key="4">
    <source>
        <dbReference type="Pfam" id="PF16347"/>
    </source>
</evidence>
<organism evidence="5 6">
    <name type="scientific">Paenibacillus montaniterrae</name>
    <dbReference type="NCBI Taxonomy" id="429341"/>
    <lineage>
        <taxon>Bacteria</taxon>
        <taxon>Bacillati</taxon>
        <taxon>Bacillota</taxon>
        <taxon>Bacilli</taxon>
        <taxon>Bacillales</taxon>
        <taxon>Paenibacillaceae</taxon>
        <taxon>Paenibacillus</taxon>
    </lineage>
</organism>
<dbReference type="GO" id="GO:0004423">
    <property type="term" value="F:iduronate-2-sulfatase activity"/>
    <property type="evidence" value="ECO:0007669"/>
    <property type="project" value="TreeGrafter"/>
</dbReference>
<proteinExistence type="predicted"/>
<dbReference type="RefSeq" id="WP_213513058.1">
    <property type="nucleotide sequence ID" value="NZ_BOSE01000001.1"/>
</dbReference>
<dbReference type="CDD" id="cd16150">
    <property type="entry name" value="sulfatase_like"/>
    <property type="match status" value="1"/>
</dbReference>
<keyword evidence="2" id="KW-0378">Hydrolase</keyword>
<keyword evidence="6" id="KW-1185">Reference proteome</keyword>
<comment type="caution">
    <text evidence="5">The sequence shown here is derived from an EMBL/GenBank/DDBJ whole genome shotgun (WGS) entry which is preliminary data.</text>
</comment>
<dbReference type="GO" id="GO:0046872">
    <property type="term" value="F:metal ion binding"/>
    <property type="evidence" value="ECO:0007669"/>
    <property type="project" value="UniProtKB-KW"/>
</dbReference>
<feature type="domain" description="N-sulphoglucosamine sulphohydrolase C-terminal" evidence="4">
    <location>
        <begin position="414"/>
        <end position="470"/>
    </location>
</feature>
<dbReference type="Pfam" id="PF00884">
    <property type="entry name" value="Sulfatase"/>
    <property type="match status" value="1"/>
</dbReference>
<evidence type="ECO:0000313" key="6">
    <source>
        <dbReference type="Proteomes" id="UP000683139"/>
    </source>
</evidence>
<accession>A0A920CX27</accession>
<dbReference type="InterPro" id="IPR000917">
    <property type="entry name" value="Sulfatase_N"/>
</dbReference>
<dbReference type="PANTHER" id="PTHR45953">
    <property type="entry name" value="IDURONATE 2-SULFATASE"/>
    <property type="match status" value="1"/>
</dbReference>
<dbReference type="InterPro" id="IPR017850">
    <property type="entry name" value="Alkaline_phosphatase_core_sf"/>
</dbReference>
<sequence>MSHSNMNYIFFFPDELRAESLGCYGHPLVQTPNLDRLAQQGVRFEQCHVQNTVCSPSRCSLMTGWYPHVAGHRTLWHLLRPHEPSLFRYLKKSGYQLKWYGKNHLYNDEYLREILGNEAEMEPQEQIEAMIGTFGKRNPYAEDDPRFYSFLMEPEPEQALDSTETAVSINKAITFLQSEAARQQPFMLYLPTLLPHAPYVVPEPYHSMYKGKTLPPLRPAQLEGKPSYHSFIRQYRRLHHIVDDTLEQVQAVYLGMISYVDYMFGQLIEALERSGLAEHTTIIVASDHGDYAGDYGLVEKWPNGFEDVLTRVPLIIRTPGNASGHVVQEQVELFDIMATVLDLSGIEAEHDHFARSLVPQLQGANGDPQRIVYAEGGYDSREPHCFEGDPVRDAWFANNPSSIYYPKARQQQEQPASVSRGIMARTNEFKLIERTAEQSELYDLIHDPQELHNVYNDPAYREIRDKLRLDVLQWYVHTSDVVPRDNDPGRFLNKPTGAALQDVPYKI</sequence>
<dbReference type="GO" id="GO:0005737">
    <property type="term" value="C:cytoplasm"/>
    <property type="evidence" value="ECO:0007669"/>
    <property type="project" value="TreeGrafter"/>
</dbReference>
<dbReference type="AlphaFoldDB" id="A0A920CX27"/>
<dbReference type="Proteomes" id="UP000683139">
    <property type="component" value="Unassembled WGS sequence"/>
</dbReference>
<name>A0A920CX27_9BACL</name>
<gene>
    <name evidence="5" type="ORF">J40TS1_05150</name>
</gene>
<protein>
    <submittedName>
        <fullName evidence="5">Sulfatase</fullName>
    </submittedName>
</protein>
<dbReference type="Pfam" id="PF16347">
    <property type="entry name" value="SGSH_C"/>
    <property type="match status" value="1"/>
</dbReference>
<dbReference type="PANTHER" id="PTHR45953:SF1">
    <property type="entry name" value="IDURONATE 2-SULFATASE"/>
    <property type="match status" value="1"/>
</dbReference>
<dbReference type="InterPro" id="IPR032506">
    <property type="entry name" value="SGSH_C"/>
</dbReference>
<evidence type="ECO:0000256" key="2">
    <source>
        <dbReference type="ARBA" id="ARBA00022801"/>
    </source>
</evidence>
<evidence type="ECO:0000256" key="1">
    <source>
        <dbReference type="ARBA" id="ARBA00022723"/>
    </source>
</evidence>
<evidence type="ECO:0000313" key="5">
    <source>
        <dbReference type="EMBL" id="GIP14873.1"/>
    </source>
</evidence>
<keyword evidence="1" id="KW-0479">Metal-binding</keyword>
<evidence type="ECO:0000259" key="3">
    <source>
        <dbReference type="Pfam" id="PF00884"/>
    </source>
</evidence>
<dbReference type="SUPFAM" id="SSF53649">
    <property type="entry name" value="Alkaline phosphatase-like"/>
    <property type="match status" value="1"/>
</dbReference>
<dbReference type="EMBL" id="BOSE01000001">
    <property type="protein sequence ID" value="GIP14873.1"/>
    <property type="molecule type" value="Genomic_DNA"/>
</dbReference>